<keyword evidence="3" id="KW-1185">Reference proteome</keyword>
<dbReference type="HOGENOM" id="CLU_1035138_0_0_1"/>
<gene>
    <name evidence="2" type="ORF">BN7_5094</name>
</gene>
<dbReference type="InParanoid" id="K0KU10"/>
<protein>
    <submittedName>
        <fullName evidence="2">Membrane protein</fullName>
    </submittedName>
</protein>
<keyword evidence="1" id="KW-0472">Membrane</keyword>
<keyword evidence="1" id="KW-0812">Transmembrane</keyword>
<organism evidence="2 3">
    <name type="scientific">Wickerhamomyces ciferrii (strain ATCC 14091 / BCRC 22168 / CBS 111 / JCM 3599 / NBRC 0793 / NRRL Y-1031 F-60-10)</name>
    <name type="common">Yeast</name>
    <name type="synonym">Pichia ciferrii</name>
    <dbReference type="NCBI Taxonomy" id="1206466"/>
    <lineage>
        <taxon>Eukaryota</taxon>
        <taxon>Fungi</taxon>
        <taxon>Dikarya</taxon>
        <taxon>Ascomycota</taxon>
        <taxon>Saccharomycotina</taxon>
        <taxon>Saccharomycetes</taxon>
        <taxon>Phaffomycetales</taxon>
        <taxon>Wickerhamomycetaceae</taxon>
        <taxon>Wickerhamomyces</taxon>
    </lineage>
</organism>
<feature type="transmembrane region" description="Helical" evidence="1">
    <location>
        <begin position="23"/>
        <end position="40"/>
    </location>
</feature>
<keyword evidence="1" id="KW-1133">Transmembrane helix</keyword>
<accession>K0KU10</accession>
<dbReference type="AlphaFoldDB" id="K0KU10"/>
<feature type="transmembrane region" description="Helical" evidence="1">
    <location>
        <begin position="176"/>
        <end position="202"/>
    </location>
</feature>
<feature type="transmembrane region" description="Helical" evidence="1">
    <location>
        <begin position="214"/>
        <end position="238"/>
    </location>
</feature>
<reference evidence="2 3" key="1">
    <citation type="journal article" date="2012" name="Eukaryot. Cell">
        <title>Draft genome sequence of Wickerhamomyces ciferrii NRRL Y-1031 F-60-10.</title>
        <authorList>
            <person name="Schneider J."/>
            <person name="Andrea H."/>
            <person name="Blom J."/>
            <person name="Jaenicke S."/>
            <person name="Ruckert C."/>
            <person name="Schorsch C."/>
            <person name="Szczepanowski R."/>
            <person name="Farwick M."/>
            <person name="Goesmann A."/>
            <person name="Puhler A."/>
            <person name="Schaffer S."/>
            <person name="Tauch A."/>
            <person name="Kohler T."/>
            <person name="Brinkrolf K."/>
        </authorList>
    </citation>
    <scope>NUCLEOTIDE SEQUENCE [LARGE SCALE GENOMIC DNA]</scope>
    <source>
        <strain evidence="3">ATCC 14091 / BCRC 22168 / CBS 111 / JCM 3599 / NBRC 0793 / NRRL Y-1031 F-60-10</strain>
    </source>
</reference>
<dbReference type="Proteomes" id="UP000009328">
    <property type="component" value="Unassembled WGS sequence"/>
</dbReference>
<evidence type="ECO:0000313" key="2">
    <source>
        <dbReference type="EMBL" id="CCH45512.1"/>
    </source>
</evidence>
<comment type="caution">
    <text evidence="2">The sequence shown here is derived from an EMBL/GenBank/DDBJ whole genome shotgun (WGS) entry which is preliminary data.</text>
</comment>
<proteinExistence type="predicted"/>
<feature type="transmembrane region" description="Helical" evidence="1">
    <location>
        <begin position="250"/>
        <end position="268"/>
    </location>
</feature>
<evidence type="ECO:0000256" key="1">
    <source>
        <dbReference type="SAM" id="Phobius"/>
    </source>
</evidence>
<dbReference type="EMBL" id="CAIF01000198">
    <property type="protein sequence ID" value="CCH45512.1"/>
    <property type="molecule type" value="Genomic_DNA"/>
</dbReference>
<sequence>MPKANEVESESSKDQNNSNTKELLLVKWTICFSIWVWILVSSRTFQSILPLKFLPSDLGVYGDNPTDLISMIDGISTNETSTKVLEPAVIITNADLLLSFKLYEYDIDVEPEDLEMGKILSLSFQLDRPAANYFGLNSDFMYDLQSIFDDTIYDLYFDEFATDFKDSMDLDKLSKWLQVLGVLRLVLLIFMIALLLSVILSFIPQKGHQGVQKIIKSALGSCLTLIHIGFIICMSFIIHTFPSGVNGLNLSIMVMGLIFSIIVAAKGLS</sequence>
<evidence type="ECO:0000313" key="3">
    <source>
        <dbReference type="Proteomes" id="UP000009328"/>
    </source>
</evidence>
<name>K0KU10_WICCF</name>